<dbReference type="InterPro" id="IPR004167">
    <property type="entry name" value="PSBD"/>
</dbReference>
<dbReference type="Gene3D" id="2.40.50.100">
    <property type="match status" value="1"/>
</dbReference>
<dbReference type="PROSITE" id="PS00189">
    <property type="entry name" value="LIPOYL"/>
    <property type="match status" value="1"/>
</dbReference>
<name>A0A9X3FQ89_9LACT</name>
<dbReference type="InterPro" id="IPR036625">
    <property type="entry name" value="E3-bd_dom_sf"/>
</dbReference>
<dbReference type="InterPro" id="IPR000089">
    <property type="entry name" value="Biotin_lipoyl"/>
</dbReference>
<feature type="region of interest" description="Disordered" evidence="7">
    <location>
        <begin position="84"/>
        <end position="130"/>
    </location>
</feature>
<evidence type="ECO:0000313" key="10">
    <source>
        <dbReference type="EMBL" id="MCZ0726301.1"/>
    </source>
</evidence>
<dbReference type="SUPFAM" id="SSF51230">
    <property type="entry name" value="Single hybrid motif"/>
    <property type="match status" value="1"/>
</dbReference>
<evidence type="ECO:0000256" key="5">
    <source>
        <dbReference type="ARBA" id="ARBA00023315"/>
    </source>
</evidence>
<dbReference type="Gene3D" id="4.10.320.10">
    <property type="entry name" value="E3-binding domain"/>
    <property type="match status" value="1"/>
</dbReference>
<dbReference type="PROSITE" id="PS51826">
    <property type="entry name" value="PSBD"/>
    <property type="match status" value="1"/>
</dbReference>
<feature type="region of interest" description="Disordered" evidence="7">
    <location>
        <begin position="158"/>
        <end position="247"/>
    </location>
</feature>
<dbReference type="RefSeq" id="WP_268752631.1">
    <property type="nucleotide sequence ID" value="NZ_JAPRFQ010000003.1"/>
</dbReference>
<feature type="compositionally biased region" description="Low complexity" evidence="7">
    <location>
        <begin position="219"/>
        <end position="234"/>
    </location>
</feature>
<dbReference type="AlphaFoldDB" id="A0A9X3FQ89"/>
<protein>
    <recommendedName>
        <fullName evidence="6">Dihydrolipoamide acetyltransferase component of pyruvate dehydrogenase complex</fullName>
        <ecNumber evidence="6">2.3.1.-</ecNumber>
    </recommendedName>
</protein>
<dbReference type="CDD" id="cd06849">
    <property type="entry name" value="lipoyl_domain"/>
    <property type="match status" value="1"/>
</dbReference>
<keyword evidence="11" id="KW-1185">Reference proteome</keyword>
<feature type="compositionally biased region" description="Basic and acidic residues" evidence="7">
    <location>
        <begin position="235"/>
        <end position="246"/>
    </location>
</feature>
<dbReference type="PROSITE" id="PS50968">
    <property type="entry name" value="BIOTINYL_LIPOYL"/>
    <property type="match status" value="1"/>
</dbReference>
<dbReference type="EMBL" id="JAPRFR010000003">
    <property type="protein sequence ID" value="MCZ0726301.1"/>
    <property type="molecule type" value="Genomic_DNA"/>
</dbReference>
<reference evidence="10" key="1">
    <citation type="submission" date="2022-12" db="EMBL/GenBank/DDBJ databases">
        <title>Description and comparative metabolic analysis of Aerococcus sp. nov., isolated from the feces of a pig.</title>
        <authorList>
            <person name="Chang Y.-H."/>
        </authorList>
    </citation>
    <scope>NUCLEOTIDE SEQUENCE</scope>
    <source>
        <strain evidence="10">YH-aer222</strain>
    </source>
</reference>
<evidence type="ECO:0000256" key="1">
    <source>
        <dbReference type="ARBA" id="ARBA00001938"/>
    </source>
</evidence>
<comment type="caution">
    <text evidence="10">The sequence shown here is derived from an EMBL/GenBank/DDBJ whole genome shotgun (WGS) entry which is preliminary data.</text>
</comment>
<evidence type="ECO:0000259" key="9">
    <source>
        <dbReference type="PROSITE" id="PS51826"/>
    </source>
</evidence>
<evidence type="ECO:0000259" key="8">
    <source>
        <dbReference type="PROSITE" id="PS50968"/>
    </source>
</evidence>
<dbReference type="InterPro" id="IPR050743">
    <property type="entry name" value="2-oxoacid_DH_E2_comp"/>
</dbReference>
<evidence type="ECO:0000256" key="7">
    <source>
        <dbReference type="SAM" id="MobiDB-lite"/>
    </source>
</evidence>
<dbReference type="EC" id="2.3.1.-" evidence="6"/>
<feature type="compositionally biased region" description="Low complexity" evidence="7">
    <location>
        <begin position="167"/>
        <end position="179"/>
    </location>
</feature>
<sequence>MTQVHVKMPNLGESVTEASIVTWQVGPGDQVAKYDTLLEAQSDKVTTEIPSDYEGTIKEILVEEGETVAIGTEILVIETDAEGEDVAAAEEEQSDEKDSQEETTKTNQSSPDKAATKPQESVNSDVPRYSPAVIRIAQEKGIDLDQVTGTGRNGRITRKDVLNYDGQASTSAETQATSADQEETATVAQAEQTGHAEMPTPAAMEEKPQMDLSQDVAKSKTGASTSSTSLSQKSSEGKSHSAKADGVRQAIAKKMVQSSTEIPHAWLQVEADVSNLVTLRDQEKDKFYQREEVKLSYFPFFVKAVAQALKKNPSLNSSWQDGNIVTYDDINLSIAVAAEDKLYVPVIKHVDNLSITGIAKEVDRLARSARQGKLSSEDMTGGTMTVNNTGVFGSVSSMGIINYPQAAILQVESINKRIVPTEDNGFKFAHMVNLCLSIDHRILDGLAAGRFLADVKTNLTAFTKESDIY</sequence>
<dbReference type="GO" id="GO:0016407">
    <property type="term" value="F:acetyltransferase activity"/>
    <property type="evidence" value="ECO:0007669"/>
    <property type="project" value="TreeGrafter"/>
</dbReference>
<comment type="cofactor">
    <cofactor evidence="1 6">
        <name>(R)-lipoate</name>
        <dbReference type="ChEBI" id="CHEBI:83088"/>
    </cofactor>
</comment>
<dbReference type="PANTHER" id="PTHR43178:SF5">
    <property type="entry name" value="LIPOAMIDE ACYLTRANSFERASE COMPONENT OF BRANCHED-CHAIN ALPHA-KETO ACID DEHYDROGENASE COMPLEX, MITOCHONDRIAL"/>
    <property type="match status" value="1"/>
</dbReference>
<comment type="similarity">
    <text evidence="2 6">Belongs to the 2-oxoacid dehydrogenase family.</text>
</comment>
<evidence type="ECO:0000256" key="3">
    <source>
        <dbReference type="ARBA" id="ARBA00022679"/>
    </source>
</evidence>
<dbReference type="InterPro" id="IPR023213">
    <property type="entry name" value="CAT-like_dom_sf"/>
</dbReference>
<dbReference type="SUPFAM" id="SSF52777">
    <property type="entry name" value="CoA-dependent acyltransferases"/>
    <property type="match status" value="1"/>
</dbReference>
<dbReference type="Pfam" id="PF00198">
    <property type="entry name" value="2-oxoacid_dh"/>
    <property type="match status" value="1"/>
</dbReference>
<dbReference type="InterPro" id="IPR001078">
    <property type="entry name" value="2-oxoacid_DH_actylTfrase"/>
</dbReference>
<dbReference type="InterPro" id="IPR011053">
    <property type="entry name" value="Single_hybrid_motif"/>
</dbReference>
<gene>
    <name evidence="10" type="ORF">OW157_07000</name>
</gene>
<dbReference type="GO" id="GO:0005737">
    <property type="term" value="C:cytoplasm"/>
    <property type="evidence" value="ECO:0007669"/>
    <property type="project" value="TreeGrafter"/>
</dbReference>
<evidence type="ECO:0000256" key="6">
    <source>
        <dbReference type="RuleBase" id="RU003423"/>
    </source>
</evidence>
<dbReference type="InterPro" id="IPR003016">
    <property type="entry name" value="2-oxoA_DH_lipoyl-BS"/>
</dbReference>
<accession>A0A9X3FQ89</accession>
<evidence type="ECO:0000256" key="4">
    <source>
        <dbReference type="ARBA" id="ARBA00022823"/>
    </source>
</evidence>
<dbReference type="FunFam" id="3.30.559.10:FF:000007">
    <property type="entry name" value="Dihydrolipoamide acetyltransferase component of pyruvate dehydrogenase complex"/>
    <property type="match status" value="1"/>
</dbReference>
<proteinExistence type="inferred from homology"/>
<dbReference type="Gene3D" id="3.30.559.10">
    <property type="entry name" value="Chloramphenicol acetyltransferase-like domain"/>
    <property type="match status" value="1"/>
</dbReference>
<feature type="compositionally biased region" description="Acidic residues" evidence="7">
    <location>
        <begin position="84"/>
        <end position="95"/>
    </location>
</feature>
<keyword evidence="4 6" id="KW-0450">Lipoyl</keyword>
<dbReference type="Pfam" id="PF02817">
    <property type="entry name" value="E3_binding"/>
    <property type="match status" value="1"/>
</dbReference>
<dbReference type="Pfam" id="PF00364">
    <property type="entry name" value="Biotin_lipoyl"/>
    <property type="match status" value="1"/>
</dbReference>
<organism evidence="10 11">
    <name type="scientific">Aerococcus kribbianus</name>
    <dbReference type="NCBI Taxonomy" id="2999064"/>
    <lineage>
        <taxon>Bacteria</taxon>
        <taxon>Bacillati</taxon>
        <taxon>Bacillota</taxon>
        <taxon>Bacilli</taxon>
        <taxon>Lactobacillales</taxon>
        <taxon>Aerococcaceae</taxon>
        <taxon>Aerococcus</taxon>
    </lineage>
</organism>
<evidence type="ECO:0000256" key="2">
    <source>
        <dbReference type="ARBA" id="ARBA00007317"/>
    </source>
</evidence>
<evidence type="ECO:0000313" key="11">
    <source>
        <dbReference type="Proteomes" id="UP001146670"/>
    </source>
</evidence>
<dbReference type="GO" id="GO:0031405">
    <property type="term" value="F:lipoic acid binding"/>
    <property type="evidence" value="ECO:0007669"/>
    <property type="project" value="TreeGrafter"/>
</dbReference>
<dbReference type="Proteomes" id="UP001146670">
    <property type="component" value="Unassembled WGS sequence"/>
</dbReference>
<dbReference type="SUPFAM" id="SSF47005">
    <property type="entry name" value="Peripheral subunit-binding domain of 2-oxo acid dehydrogenase complex"/>
    <property type="match status" value="1"/>
</dbReference>
<feature type="domain" description="Lipoyl-binding" evidence="8">
    <location>
        <begin position="3"/>
        <end position="78"/>
    </location>
</feature>
<keyword evidence="5 6" id="KW-0012">Acyltransferase</keyword>
<dbReference type="PANTHER" id="PTHR43178">
    <property type="entry name" value="DIHYDROLIPOAMIDE ACETYLTRANSFERASE COMPONENT OF PYRUVATE DEHYDROGENASE COMPLEX"/>
    <property type="match status" value="1"/>
</dbReference>
<keyword evidence="3 6" id="KW-0808">Transferase</keyword>
<feature type="domain" description="Peripheral subunit-binding (PSBD)" evidence="9">
    <location>
        <begin position="128"/>
        <end position="165"/>
    </location>
</feature>